<reference evidence="4 5" key="1">
    <citation type="submission" date="2011-02" db="EMBL/GenBank/DDBJ databases">
        <title>The Genome Sequence of Sphaeroforma arctica JP610.</title>
        <authorList>
            <consortium name="The Broad Institute Genome Sequencing Platform"/>
            <person name="Russ C."/>
            <person name="Cuomo C."/>
            <person name="Young S.K."/>
            <person name="Zeng Q."/>
            <person name="Gargeya S."/>
            <person name="Alvarado L."/>
            <person name="Berlin A."/>
            <person name="Chapman S.B."/>
            <person name="Chen Z."/>
            <person name="Freedman E."/>
            <person name="Gellesch M."/>
            <person name="Goldberg J."/>
            <person name="Griggs A."/>
            <person name="Gujja S."/>
            <person name="Heilman E."/>
            <person name="Heiman D."/>
            <person name="Howarth C."/>
            <person name="Mehta T."/>
            <person name="Neiman D."/>
            <person name="Pearson M."/>
            <person name="Roberts A."/>
            <person name="Saif S."/>
            <person name="Shea T."/>
            <person name="Shenoy N."/>
            <person name="Sisk P."/>
            <person name="Stolte C."/>
            <person name="Sykes S."/>
            <person name="White J."/>
            <person name="Yandava C."/>
            <person name="Burger G."/>
            <person name="Gray M.W."/>
            <person name="Holland P.W.H."/>
            <person name="King N."/>
            <person name="Lang F.B.F."/>
            <person name="Roger A.J."/>
            <person name="Ruiz-Trillo I."/>
            <person name="Haas B."/>
            <person name="Nusbaum C."/>
            <person name="Birren B."/>
        </authorList>
    </citation>
    <scope>NUCLEOTIDE SEQUENCE [LARGE SCALE GENOMIC DNA]</scope>
    <source>
        <strain evidence="4 5">JP610</strain>
    </source>
</reference>
<evidence type="ECO:0000256" key="2">
    <source>
        <dbReference type="SAM" id="Phobius"/>
    </source>
</evidence>
<feature type="region of interest" description="Disordered" evidence="1">
    <location>
        <begin position="234"/>
        <end position="256"/>
    </location>
</feature>
<dbReference type="GO" id="GO:0047372">
    <property type="term" value="F:monoacylglycerol lipase activity"/>
    <property type="evidence" value="ECO:0007669"/>
    <property type="project" value="TreeGrafter"/>
</dbReference>
<gene>
    <name evidence="4" type="ORF">SARC_00797</name>
</gene>
<keyword evidence="2" id="KW-0472">Membrane</keyword>
<dbReference type="Pfam" id="PF22990">
    <property type="entry name" value="ABHD16_N"/>
    <property type="match status" value="1"/>
</dbReference>
<evidence type="ECO:0000259" key="3">
    <source>
        <dbReference type="Pfam" id="PF22990"/>
    </source>
</evidence>
<dbReference type="InterPro" id="IPR054518">
    <property type="entry name" value="ABHD16_N"/>
</dbReference>
<sequence length="543" mass="61325">MSSLIKYARSPQLLYCYASKRGEHTGPYHRSRMEWYAEMFLSLVPTLASLPPIYYLWHLGYGLDPSRFLSYYGVLSGFMAAAYVARVFSRIGNADYLRFMKVYMAEQDRPSVRWDKATKRMTPTQLDSFDYEFSFRPIDYSAKRAVQPVPTRAETHSTVVTDFVTGVIAACIGRPMIYPGSTWLMRTLLRDALANERASLITKRSGVRCKVVTVDNLALDCMYYDKRTTREAENRVATGASGDINSDHDSDSSEEGLRTARGNTLVITCEGNASFYEASVGMANVDLGYSVLGWNRPGFINSEGLPYPHTDAGAVAGVIEFAIVKLGWRETDIMIYAWSIGGFSASRAVTEYPRVKGLVLDATFDHVLPLALGRMPQWMSSLTRSTIGTWLNLDVAAGVKNYPGPIRFIRRRQDEMISSKLGDLSSNRGNFLITEVLEHRYPHIIRRDYMLALLGHCDAITTPAVDDPAVKEVLVSISSWSSEDSENYSEKWNKLLQETSDKLDLKQVAVINKWLLCVHLDDLNTKHCVPYPSSRWREPKFRF</sequence>
<dbReference type="PANTHER" id="PTHR12277:SF72">
    <property type="entry name" value="BAT5L PROTEIN"/>
    <property type="match status" value="1"/>
</dbReference>
<dbReference type="OrthoDB" id="6412627at2759"/>
<dbReference type="GO" id="GO:0012505">
    <property type="term" value="C:endomembrane system"/>
    <property type="evidence" value="ECO:0007669"/>
    <property type="project" value="TreeGrafter"/>
</dbReference>
<dbReference type="SUPFAM" id="SSF53474">
    <property type="entry name" value="alpha/beta-Hydrolases"/>
    <property type="match status" value="1"/>
</dbReference>
<feature type="transmembrane region" description="Helical" evidence="2">
    <location>
        <begin position="35"/>
        <end position="57"/>
    </location>
</feature>
<evidence type="ECO:0000313" key="5">
    <source>
        <dbReference type="Proteomes" id="UP000054560"/>
    </source>
</evidence>
<feature type="transmembrane region" description="Helical" evidence="2">
    <location>
        <begin position="69"/>
        <end position="88"/>
    </location>
</feature>
<dbReference type="GeneID" id="25901301"/>
<name>A0A0L0GDG3_9EUKA</name>
<dbReference type="GO" id="GO:0006660">
    <property type="term" value="P:phosphatidylserine catabolic process"/>
    <property type="evidence" value="ECO:0007669"/>
    <property type="project" value="TreeGrafter"/>
</dbReference>
<keyword evidence="2" id="KW-1133">Transmembrane helix</keyword>
<proteinExistence type="predicted"/>
<protein>
    <recommendedName>
        <fullName evidence="3">Phosphatidylserine Lipase ABHD16 N-terminal domain-containing protein</fullName>
    </recommendedName>
</protein>
<dbReference type="RefSeq" id="XP_014160953.1">
    <property type="nucleotide sequence ID" value="XM_014305478.1"/>
</dbReference>
<dbReference type="GO" id="GO:0004620">
    <property type="term" value="F:phospholipase activity"/>
    <property type="evidence" value="ECO:0007669"/>
    <property type="project" value="TreeGrafter"/>
</dbReference>
<dbReference type="Gene3D" id="3.40.50.1820">
    <property type="entry name" value="alpha/beta hydrolase"/>
    <property type="match status" value="1"/>
</dbReference>
<keyword evidence="2" id="KW-0812">Transmembrane</keyword>
<dbReference type="Proteomes" id="UP000054560">
    <property type="component" value="Unassembled WGS sequence"/>
</dbReference>
<dbReference type="InterPro" id="IPR029058">
    <property type="entry name" value="AB_hydrolase_fold"/>
</dbReference>
<dbReference type="AlphaFoldDB" id="A0A0L0GDG3"/>
<evidence type="ECO:0000313" key="4">
    <source>
        <dbReference type="EMBL" id="KNC87052.1"/>
    </source>
</evidence>
<dbReference type="GO" id="GO:0052651">
    <property type="term" value="P:monoacylglycerol catabolic process"/>
    <property type="evidence" value="ECO:0007669"/>
    <property type="project" value="TreeGrafter"/>
</dbReference>
<dbReference type="eggNOG" id="KOG1553">
    <property type="taxonomic scope" value="Eukaryota"/>
</dbReference>
<evidence type="ECO:0000256" key="1">
    <source>
        <dbReference type="SAM" id="MobiDB-lite"/>
    </source>
</evidence>
<accession>A0A0L0GDG3</accession>
<dbReference type="PANTHER" id="PTHR12277">
    <property type="entry name" value="ALPHA/BETA HYDROLASE DOMAIN-CONTAINING PROTEIN"/>
    <property type="match status" value="1"/>
</dbReference>
<organism evidence="4 5">
    <name type="scientific">Sphaeroforma arctica JP610</name>
    <dbReference type="NCBI Taxonomy" id="667725"/>
    <lineage>
        <taxon>Eukaryota</taxon>
        <taxon>Ichthyosporea</taxon>
        <taxon>Ichthyophonida</taxon>
        <taxon>Sphaeroforma</taxon>
    </lineage>
</organism>
<feature type="domain" description="Phosphatidylserine Lipase ABHD16 N-terminal" evidence="3">
    <location>
        <begin position="3"/>
        <end position="111"/>
    </location>
</feature>
<keyword evidence="5" id="KW-1185">Reference proteome</keyword>
<dbReference type="EMBL" id="KQ241624">
    <property type="protein sequence ID" value="KNC87052.1"/>
    <property type="molecule type" value="Genomic_DNA"/>
</dbReference>
<feature type="compositionally biased region" description="Basic and acidic residues" evidence="1">
    <location>
        <begin position="245"/>
        <end position="256"/>
    </location>
</feature>